<evidence type="ECO:0000256" key="5">
    <source>
        <dbReference type="ARBA" id="ARBA00022737"/>
    </source>
</evidence>
<feature type="domain" description="VWFA" evidence="16">
    <location>
        <begin position="639"/>
        <end position="826"/>
    </location>
</feature>
<dbReference type="PANTHER" id="PTHR22588:SF17">
    <property type="entry name" value="COLLAGEN TYPE VI ALPHA 1 CHAIN"/>
    <property type="match status" value="1"/>
</dbReference>
<dbReference type="InterPro" id="IPR008160">
    <property type="entry name" value="Collagen"/>
</dbReference>
<feature type="compositionally biased region" description="Basic and acidic residues" evidence="14">
    <location>
        <begin position="297"/>
        <end position="333"/>
    </location>
</feature>
<keyword evidence="5" id="KW-0677">Repeat</keyword>
<dbReference type="SUPFAM" id="SSF53300">
    <property type="entry name" value="vWA-like"/>
    <property type="match status" value="3"/>
</dbReference>
<dbReference type="GO" id="GO:0009888">
    <property type="term" value="P:tissue development"/>
    <property type="evidence" value="ECO:0007669"/>
    <property type="project" value="UniProtKB-ARBA"/>
</dbReference>
<evidence type="ECO:0000256" key="11">
    <source>
        <dbReference type="ARBA" id="ARBA00044000"/>
    </source>
</evidence>
<sequence length="1045" mass="111065">MRLRTFLFPFLLEVCFLWKGALAQQTVVKFEDCPVDLFFVLDTSESVALRVKPIGDLVDQVKDFTNRFIDKLTDRYYRCDRNLVWNAGALHYSDEVQLIKGLTRMPNEKDDLKRRVSDVKYIGKGTYTDCAIKRGIEEVLISGSNHKENKYLIVVTDGHPLEGYKEPCGGLEDAANEAKHLGIKVFSVAISPDHLEPRLSVIATDNSYRRNFTATSLIQAPADTENTIDTIIDMIKNNVEQVCCSYECHPARGPLGPPGDPGYEGERGKPGLPGEKGDSGAPGPPGDLGPVGYQGMKGDKGSRGEKGFRGSKGAKGEKGRRGIDGIDGMKGEDGYPGLPGCKGSPGFDGSEGPPGPKGDPGAYGLKGSKGEPGVNGKAGRPGNPGNTGEKGPPGSAGANGEKGELGDEGNPGQDGPPGERGSNGERGPQGTPGTRGPRGDKGEPGPQGDQGREGPLGSSGDPGEAGPLGPKGYRGEEGTVGPEGPKGGPGAPGLRGDPGSIGEKGEDGVPGNGTIGFPGLPGYPGDKGNPGINGTKGYPGPRGDEGDAGDPGTDNLVPGDRGPKGAKGYRGPEGPPGPPGPGGPPGPDECEILDIIMKMCCEQSELLWEKTCSMLCLNILSLSFLSPPACCECTCGPIDLLFVLDSSESIGSQNFQIAKDFIIKVIDRLSKDERVKFEAGESRVGVVQYSHDNTQELVAMGDANIDNIGALKQAVKNLRWIAGGTYTGEALQFTKDNLLRRFASERRVAIVITDGRSDTLRDTAPLSSLCDVTQVVSLGIGDIFRTPPNSEQLGVISCQGTSQKPGLSVQRDNYAELLEDSFLQNVTAHVCKEKKCPDYTCPIIFAGSADITLLVDGSTSVGSKNFETSKSFVKRLAERFLLAKKGLGDTVRVSVVQYSGKGQQKNEVEFSQNYTVIADAVDKMQYMNDATDVNAAIRYVTNVYRQTSPSGVKKNVLIFSDGNSQGIKETDIEKAVQDALNQGLEIYVLAVGNQVNEPNIRALVTGKSRVYDVSYGERHLFRVPDYHSLLRGVFYQTVSRKIAVD</sequence>
<dbReference type="GO" id="GO:0005589">
    <property type="term" value="C:collagen type VI trimer"/>
    <property type="evidence" value="ECO:0007669"/>
    <property type="project" value="UniProtKB-ARBA"/>
</dbReference>
<keyword evidence="9" id="KW-0379">Hydroxylation</keyword>
<dbReference type="CDD" id="cd01480">
    <property type="entry name" value="vWA_collagen_alpha_1-VI-type"/>
    <property type="match status" value="2"/>
</dbReference>
<evidence type="ECO:0000256" key="14">
    <source>
        <dbReference type="SAM" id="MobiDB-lite"/>
    </source>
</evidence>
<dbReference type="STRING" id="8496.A0A151N9T2"/>
<evidence type="ECO:0000256" key="12">
    <source>
        <dbReference type="ARBA" id="ARBA00065069"/>
    </source>
</evidence>
<dbReference type="GO" id="GO:0005783">
    <property type="term" value="C:endoplasmic reticulum"/>
    <property type="evidence" value="ECO:0007669"/>
    <property type="project" value="UniProtKB-ARBA"/>
</dbReference>
<feature type="region of interest" description="Disordered" evidence="14">
    <location>
        <begin position="253"/>
        <end position="588"/>
    </location>
</feature>
<protein>
    <recommendedName>
        <fullName evidence="13">Collagen alpha-1(VI) chain</fullName>
    </recommendedName>
</protein>
<evidence type="ECO:0000256" key="15">
    <source>
        <dbReference type="SAM" id="SignalP"/>
    </source>
</evidence>
<dbReference type="GO" id="GO:0007155">
    <property type="term" value="P:cell adhesion"/>
    <property type="evidence" value="ECO:0007669"/>
    <property type="project" value="UniProtKB-KW"/>
</dbReference>
<dbReference type="AlphaFoldDB" id="A0A151N9T2"/>
<dbReference type="Pfam" id="PF00092">
    <property type="entry name" value="VWA"/>
    <property type="match status" value="3"/>
</dbReference>
<feature type="compositionally biased region" description="Low complexity" evidence="14">
    <location>
        <begin position="425"/>
        <end position="435"/>
    </location>
</feature>
<evidence type="ECO:0000259" key="16">
    <source>
        <dbReference type="PROSITE" id="PS50234"/>
    </source>
</evidence>
<gene>
    <name evidence="17" type="primary">COL6A1</name>
    <name evidence="17" type="ORF">Y1Q_0008754</name>
</gene>
<keyword evidence="2" id="KW-0964">Secreted</keyword>
<dbReference type="PRINTS" id="PR00453">
    <property type="entry name" value="VWFADOMAIN"/>
</dbReference>
<comment type="subunit">
    <text evidence="12">Trimers composed of three different chains: alpha 1(VI), alpha 2(VI), and alpha 3(VI).</text>
</comment>
<evidence type="ECO:0000256" key="9">
    <source>
        <dbReference type="ARBA" id="ARBA00023278"/>
    </source>
</evidence>
<dbReference type="PROSITE" id="PS50234">
    <property type="entry name" value="VWFA"/>
    <property type="match status" value="3"/>
</dbReference>
<keyword evidence="4 15" id="KW-0732">Signal</keyword>
<dbReference type="FunFam" id="3.40.50.410:FF:000060">
    <property type="entry name" value="Collagen, type VI, alpha 1"/>
    <property type="match status" value="1"/>
</dbReference>
<keyword evidence="6" id="KW-0130">Cell adhesion</keyword>
<dbReference type="FunFam" id="3.40.50.410:FF:000050">
    <property type="entry name" value="Collagen, type VI, alpha 1"/>
    <property type="match status" value="1"/>
</dbReference>
<feature type="signal peptide" evidence="15">
    <location>
        <begin position="1"/>
        <end position="23"/>
    </location>
</feature>
<keyword evidence="8" id="KW-0325">Glycoprotein</keyword>
<comment type="function">
    <text evidence="10">Collagen VI acts as a cell-binding protein.</text>
</comment>
<feature type="chain" id="PRO_5007585861" description="Collagen alpha-1(VI) chain" evidence="15">
    <location>
        <begin position="24"/>
        <end position="1045"/>
    </location>
</feature>
<dbReference type="InterPro" id="IPR002035">
    <property type="entry name" value="VWF_A"/>
</dbReference>
<evidence type="ECO:0000256" key="7">
    <source>
        <dbReference type="ARBA" id="ARBA00023119"/>
    </source>
</evidence>
<reference evidence="17 18" key="1">
    <citation type="journal article" date="2012" name="Genome Biol.">
        <title>Sequencing three crocodilian genomes to illuminate the evolution of archosaurs and amniotes.</title>
        <authorList>
            <person name="St John J.A."/>
            <person name="Braun E.L."/>
            <person name="Isberg S.R."/>
            <person name="Miles L.G."/>
            <person name="Chong A.Y."/>
            <person name="Gongora J."/>
            <person name="Dalzell P."/>
            <person name="Moran C."/>
            <person name="Bed'hom B."/>
            <person name="Abzhanov A."/>
            <person name="Burgess S.C."/>
            <person name="Cooksey A.M."/>
            <person name="Castoe T.A."/>
            <person name="Crawford N.G."/>
            <person name="Densmore L.D."/>
            <person name="Drew J.C."/>
            <person name="Edwards S.V."/>
            <person name="Faircloth B.C."/>
            <person name="Fujita M.K."/>
            <person name="Greenwold M.J."/>
            <person name="Hoffmann F.G."/>
            <person name="Howard J.M."/>
            <person name="Iguchi T."/>
            <person name="Janes D.E."/>
            <person name="Khan S.Y."/>
            <person name="Kohno S."/>
            <person name="de Koning A.J."/>
            <person name="Lance S.L."/>
            <person name="McCarthy F.M."/>
            <person name="McCormack J.E."/>
            <person name="Merchant M.E."/>
            <person name="Peterson D.G."/>
            <person name="Pollock D.D."/>
            <person name="Pourmand N."/>
            <person name="Raney B.J."/>
            <person name="Roessler K.A."/>
            <person name="Sanford J.R."/>
            <person name="Sawyer R.H."/>
            <person name="Schmidt C.J."/>
            <person name="Triplett E.W."/>
            <person name="Tuberville T.D."/>
            <person name="Venegas-Anaya M."/>
            <person name="Howard J.T."/>
            <person name="Jarvis E.D."/>
            <person name="Guillette L.J.Jr."/>
            <person name="Glenn T.C."/>
            <person name="Green R.E."/>
            <person name="Ray D.A."/>
        </authorList>
    </citation>
    <scope>NUCLEOTIDE SEQUENCE [LARGE SCALE GENOMIC DNA]</scope>
    <source>
        <strain evidence="17">KSC_2009_1</strain>
    </source>
</reference>
<accession>A0A151N9T2</accession>
<dbReference type="SMART" id="SM00327">
    <property type="entry name" value="VWA"/>
    <property type="match status" value="3"/>
</dbReference>
<keyword evidence="3" id="KW-0272">Extracellular matrix</keyword>
<evidence type="ECO:0000256" key="10">
    <source>
        <dbReference type="ARBA" id="ARBA00043858"/>
    </source>
</evidence>
<dbReference type="FunFam" id="3.40.50.410:FF:000026">
    <property type="entry name" value="Collagen, type VI, alpha 1"/>
    <property type="match status" value="1"/>
</dbReference>
<evidence type="ECO:0000256" key="2">
    <source>
        <dbReference type="ARBA" id="ARBA00022525"/>
    </source>
</evidence>
<dbReference type="InterPro" id="IPR036465">
    <property type="entry name" value="vWFA_dom_sf"/>
</dbReference>
<evidence type="ECO:0000256" key="6">
    <source>
        <dbReference type="ARBA" id="ARBA00022889"/>
    </source>
</evidence>
<dbReference type="GO" id="GO:0009653">
    <property type="term" value="P:anatomical structure morphogenesis"/>
    <property type="evidence" value="ECO:0007669"/>
    <property type="project" value="UniProtKB-ARBA"/>
</dbReference>
<evidence type="ECO:0000256" key="3">
    <source>
        <dbReference type="ARBA" id="ARBA00022530"/>
    </source>
</evidence>
<dbReference type="PANTHER" id="PTHR22588">
    <property type="entry name" value="VWFA DOMAIN-CONTAINING PROTEIN"/>
    <property type="match status" value="1"/>
</dbReference>
<evidence type="ECO:0000313" key="18">
    <source>
        <dbReference type="Proteomes" id="UP000050525"/>
    </source>
</evidence>
<feature type="compositionally biased region" description="Gly residues" evidence="14">
    <location>
        <begin position="484"/>
        <end position="493"/>
    </location>
</feature>
<evidence type="ECO:0000256" key="4">
    <source>
        <dbReference type="ARBA" id="ARBA00022729"/>
    </source>
</evidence>
<evidence type="ECO:0000256" key="13">
    <source>
        <dbReference type="ARBA" id="ARBA00073987"/>
    </source>
</evidence>
<dbReference type="EMBL" id="AKHW03003682">
    <property type="protein sequence ID" value="KYO33592.1"/>
    <property type="molecule type" value="Genomic_DNA"/>
</dbReference>
<name>A0A151N9T2_ALLMI</name>
<comment type="caution">
    <text evidence="17">The sequence shown here is derived from an EMBL/GenBank/DDBJ whole genome shotgun (WGS) entry which is preliminary data.</text>
</comment>
<dbReference type="GO" id="GO:0030154">
    <property type="term" value="P:cell differentiation"/>
    <property type="evidence" value="ECO:0007669"/>
    <property type="project" value="UniProtKB-ARBA"/>
</dbReference>
<feature type="compositionally biased region" description="Pro residues" evidence="14">
    <location>
        <begin position="573"/>
        <end position="587"/>
    </location>
</feature>
<proteinExistence type="inferred from homology"/>
<evidence type="ECO:0000256" key="8">
    <source>
        <dbReference type="ARBA" id="ARBA00023180"/>
    </source>
</evidence>
<feature type="domain" description="VWFA" evidence="16">
    <location>
        <begin position="850"/>
        <end position="1038"/>
    </location>
</feature>
<organism evidence="17 18">
    <name type="scientific">Alligator mississippiensis</name>
    <name type="common">American alligator</name>
    <dbReference type="NCBI Taxonomy" id="8496"/>
    <lineage>
        <taxon>Eukaryota</taxon>
        <taxon>Metazoa</taxon>
        <taxon>Chordata</taxon>
        <taxon>Craniata</taxon>
        <taxon>Vertebrata</taxon>
        <taxon>Euteleostomi</taxon>
        <taxon>Archelosauria</taxon>
        <taxon>Archosauria</taxon>
        <taxon>Crocodylia</taxon>
        <taxon>Alligatoridae</taxon>
        <taxon>Alligatorinae</taxon>
        <taxon>Alligator</taxon>
    </lineage>
</organism>
<dbReference type="Pfam" id="PF01391">
    <property type="entry name" value="Collagen"/>
    <property type="match status" value="2"/>
</dbReference>
<dbReference type="Proteomes" id="UP000050525">
    <property type="component" value="Unassembled WGS sequence"/>
</dbReference>
<dbReference type="GO" id="GO:0030020">
    <property type="term" value="F:extracellular matrix structural constituent conferring tensile strength"/>
    <property type="evidence" value="ECO:0007669"/>
    <property type="project" value="TreeGrafter"/>
</dbReference>
<evidence type="ECO:0000256" key="1">
    <source>
        <dbReference type="ARBA" id="ARBA00004498"/>
    </source>
</evidence>
<dbReference type="InterPro" id="IPR052229">
    <property type="entry name" value="Collagen-VI/PIF"/>
</dbReference>
<feature type="domain" description="VWFA" evidence="16">
    <location>
        <begin position="36"/>
        <end position="235"/>
    </location>
</feature>
<keyword evidence="18" id="KW-1185">Reference proteome</keyword>
<comment type="subcellular location">
    <subcellularLocation>
        <location evidence="1">Secreted</location>
        <location evidence="1">Extracellular space</location>
        <location evidence="1">Extracellular matrix</location>
    </subcellularLocation>
</comment>
<evidence type="ECO:0000313" key="17">
    <source>
        <dbReference type="EMBL" id="KYO33592.1"/>
    </source>
</evidence>
<dbReference type="Gene3D" id="3.40.50.410">
    <property type="entry name" value="von Willebrand factor, type A domain"/>
    <property type="match status" value="3"/>
</dbReference>
<keyword evidence="7 17" id="KW-0176">Collagen</keyword>
<comment type="similarity">
    <text evidence="11">Belongs to the type VI collagen family.</text>
</comment>